<dbReference type="AlphaFoldDB" id="A0ABD1TP03"/>
<accession>A0ABD1TP03</accession>
<keyword evidence="2" id="KW-1185">Reference proteome</keyword>
<dbReference type="SUPFAM" id="SSF52058">
    <property type="entry name" value="L domain-like"/>
    <property type="match status" value="1"/>
</dbReference>
<dbReference type="Proteomes" id="UP001604277">
    <property type="component" value="Unassembled WGS sequence"/>
</dbReference>
<dbReference type="EMBL" id="JBFOLJ010000008">
    <property type="protein sequence ID" value="KAL2514471.1"/>
    <property type="molecule type" value="Genomic_DNA"/>
</dbReference>
<gene>
    <name evidence="1" type="ORF">Fot_28442</name>
</gene>
<organism evidence="1 2">
    <name type="scientific">Forsythia ovata</name>
    <dbReference type="NCBI Taxonomy" id="205694"/>
    <lineage>
        <taxon>Eukaryota</taxon>
        <taxon>Viridiplantae</taxon>
        <taxon>Streptophyta</taxon>
        <taxon>Embryophyta</taxon>
        <taxon>Tracheophyta</taxon>
        <taxon>Spermatophyta</taxon>
        <taxon>Magnoliopsida</taxon>
        <taxon>eudicotyledons</taxon>
        <taxon>Gunneridae</taxon>
        <taxon>Pentapetalae</taxon>
        <taxon>asterids</taxon>
        <taxon>lamiids</taxon>
        <taxon>Lamiales</taxon>
        <taxon>Oleaceae</taxon>
        <taxon>Forsythieae</taxon>
        <taxon>Forsythia</taxon>
    </lineage>
</organism>
<reference evidence="2" key="1">
    <citation type="submission" date="2024-07" db="EMBL/GenBank/DDBJ databases">
        <title>Two chromosome-level genome assemblies of Korean endemic species Abeliophyllum distichum and Forsythia ovata (Oleaceae).</title>
        <authorList>
            <person name="Jang H."/>
        </authorList>
    </citation>
    <scope>NUCLEOTIDE SEQUENCE [LARGE SCALE GENOMIC DNA]</scope>
</reference>
<evidence type="ECO:0000313" key="1">
    <source>
        <dbReference type="EMBL" id="KAL2514471.1"/>
    </source>
</evidence>
<name>A0ABD1TP03_9LAMI</name>
<evidence type="ECO:0000313" key="2">
    <source>
        <dbReference type="Proteomes" id="UP001604277"/>
    </source>
</evidence>
<protein>
    <submittedName>
        <fullName evidence="1">Disease resistance RPP13-like protein 1</fullName>
    </submittedName>
</protein>
<sequence length="175" mass="19441">MLHIENCASLELLPDNISSCRALIIIKCPSLKMMTSLEDCSTSLELLTMRSWSKASGEFDLHKLTSLESFHLDSFDFVESAESENPIKGLPKPHLSSTFTPLELSKACGVAYEDQLYNLRSLTIDYCPLLKKRCLRNEGDYWPIIADIPKAGRYNADADKSLVNDSGGGKVVHSL</sequence>
<proteinExistence type="predicted"/>
<comment type="caution">
    <text evidence="1">The sequence shown here is derived from an EMBL/GenBank/DDBJ whole genome shotgun (WGS) entry which is preliminary data.</text>
</comment>